<dbReference type="Gene3D" id="1.10.3730.20">
    <property type="match status" value="1"/>
</dbReference>
<proteinExistence type="inferred from homology"/>
<keyword evidence="2" id="KW-0812">Transmembrane</keyword>
<evidence type="ECO:0000259" key="3">
    <source>
        <dbReference type="Pfam" id="PF00892"/>
    </source>
</evidence>
<organism evidence="4 5">
    <name type="scientific">Hungatella hathewayi</name>
    <dbReference type="NCBI Taxonomy" id="154046"/>
    <lineage>
        <taxon>Bacteria</taxon>
        <taxon>Bacillati</taxon>
        <taxon>Bacillota</taxon>
        <taxon>Clostridia</taxon>
        <taxon>Lachnospirales</taxon>
        <taxon>Lachnospiraceae</taxon>
        <taxon>Hungatella</taxon>
    </lineage>
</organism>
<dbReference type="AlphaFoldDB" id="A0A174D3H8"/>
<feature type="transmembrane region" description="Helical" evidence="2">
    <location>
        <begin position="24"/>
        <end position="44"/>
    </location>
</feature>
<dbReference type="InterPro" id="IPR000620">
    <property type="entry name" value="EamA_dom"/>
</dbReference>
<sequence length="99" mass="10615">MCCSSVCVCLGQLFWKLSTGGQTSFLFVGFLLYGFGALVMMVAYRFGSLSVLQPMLSLNYVFSIVLSAFVLKETITLLKCIGVLIIISGVILIAGGDES</sequence>
<reference evidence="4 5" key="1">
    <citation type="submission" date="2015-09" db="EMBL/GenBank/DDBJ databases">
        <authorList>
            <consortium name="Pathogen Informatics"/>
        </authorList>
    </citation>
    <scope>NUCLEOTIDE SEQUENCE [LARGE SCALE GENOMIC DNA]</scope>
    <source>
        <strain evidence="4 5">2789STDY5608850</strain>
    </source>
</reference>
<feature type="transmembrane region" description="Helical" evidence="2">
    <location>
        <begin position="76"/>
        <end position="95"/>
    </location>
</feature>
<evidence type="ECO:0000313" key="5">
    <source>
        <dbReference type="Proteomes" id="UP000095651"/>
    </source>
</evidence>
<gene>
    <name evidence="4" type="ORF">ERS852407_02143</name>
</gene>
<dbReference type="Proteomes" id="UP000095651">
    <property type="component" value="Unassembled WGS sequence"/>
</dbReference>
<feature type="transmembrane region" description="Helical" evidence="2">
    <location>
        <begin position="51"/>
        <end position="70"/>
    </location>
</feature>
<dbReference type="GO" id="GO:0016020">
    <property type="term" value="C:membrane"/>
    <property type="evidence" value="ECO:0007669"/>
    <property type="project" value="InterPro"/>
</dbReference>
<keyword evidence="2" id="KW-0472">Membrane</keyword>
<name>A0A174D3H8_9FIRM</name>
<dbReference type="Pfam" id="PF00892">
    <property type="entry name" value="EamA"/>
    <property type="match status" value="1"/>
</dbReference>
<dbReference type="SUPFAM" id="SSF103481">
    <property type="entry name" value="Multidrug resistance efflux transporter EmrE"/>
    <property type="match status" value="1"/>
</dbReference>
<accession>A0A174D3H8</accession>
<evidence type="ECO:0000256" key="1">
    <source>
        <dbReference type="ARBA" id="ARBA00007362"/>
    </source>
</evidence>
<comment type="similarity">
    <text evidence="1">Belongs to the EamA transporter family.</text>
</comment>
<evidence type="ECO:0000256" key="2">
    <source>
        <dbReference type="SAM" id="Phobius"/>
    </source>
</evidence>
<dbReference type="InterPro" id="IPR037185">
    <property type="entry name" value="EmrE-like"/>
</dbReference>
<protein>
    <submittedName>
        <fullName evidence="4">Membrane protein, transporter of cations and cationic drugs</fullName>
    </submittedName>
</protein>
<evidence type="ECO:0000313" key="4">
    <source>
        <dbReference type="EMBL" id="CUO20211.1"/>
    </source>
</evidence>
<dbReference type="EMBL" id="CYZE01000004">
    <property type="protein sequence ID" value="CUO20211.1"/>
    <property type="molecule type" value="Genomic_DNA"/>
</dbReference>
<feature type="domain" description="EamA" evidence="3">
    <location>
        <begin position="14"/>
        <end position="94"/>
    </location>
</feature>
<keyword evidence="2" id="KW-1133">Transmembrane helix</keyword>